<evidence type="ECO:0000313" key="3">
    <source>
        <dbReference type="Proteomes" id="UP000693970"/>
    </source>
</evidence>
<keyword evidence="3" id="KW-1185">Reference proteome</keyword>
<name>A0A9K3PAU3_9STRA</name>
<proteinExistence type="predicted"/>
<sequence length="226" mass="25556">MIWKSQTTRTIRSNLTGSILICNIPPRGLPHHIQHESIRFVSYCRNPIDNSNSSNHNLEAAVTAITRTDTTSTIQPRRWISPWGRRNDRNVSTIDQQRRQNRDNNNKIEASEIDDELDLITELAHNLTRPSLTKWIPSNLRNSSKFKTKSNQHKSEELLNDDRIVPSSDSADISSVVNPCDGTTTVTDCVTPNDDDLPAVKLSKISKGFFRTCPTFCFPPAVSKRC</sequence>
<reference evidence="2" key="2">
    <citation type="submission" date="2021-04" db="EMBL/GenBank/DDBJ databases">
        <authorList>
            <person name="Podell S."/>
        </authorList>
    </citation>
    <scope>NUCLEOTIDE SEQUENCE</scope>
    <source>
        <strain evidence="2">Hildebrandi</strain>
    </source>
</reference>
<protein>
    <submittedName>
        <fullName evidence="2">Uncharacterized protein</fullName>
    </submittedName>
</protein>
<accession>A0A9K3PAU3</accession>
<feature type="region of interest" description="Disordered" evidence="1">
    <location>
        <begin position="85"/>
        <end position="107"/>
    </location>
</feature>
<gene>
    <name evidence="2" type="ORF">IV203_006404</name>
</gene>
<reference evidence="2" key="1">
    <citation type="journal article" date="2021" name="Sci. Rep.">
        <title>Diploid genomic architecture of Nitzschia inconspicua, an elite biomass production diatom.</title>
        <authorList>
            <person name="Oliver A."/>
            <person name="Podell S."/>
            <person name="Pinowska A."/>
            <person name="Traller J.C."/>
            <person name="Smith S.R."/>
            <person name="McClure R."/>
            <person name="Beliaev A."/>
            <person name="Bohutskyi P."/>
            <person name="Hill E.A."/>
            <person name="Rabines A."/>
            <person name="Zheng H."/>
            <person name="Allen L.Z."/>
            <person name="Kuo A."/>
            <person name="Grigoriev I.V."/>
            <person name="Allen A.E."/>
            <person name="Hazlebeck D."/>
            <person name="Allen E.E."/>
        </authorList>
    </citation>
    <scope>NUCLEOTIDE SEQUENCE</scope>
    <source>
        <strain evidence="2">Hildebrandi</strain>
    </source>
</reference>
<comment type="caution">
    <text evidence="2">The sequence shown here is derived from an EMBL/GenBank/DDBJ whole genome shotgun (WGS) entry which is preliminary data.</text>
</comment>
<feature type="compositionally biased region" description="Basic and acidic residues" evidence="1">
    <location>
        <begin position="96"/>
        <end position="107"/>
    </location>
</feature>
<evidence type="ECO:0000313" key="2">
    <source>
        <dbReference type="EMBL" id="KAG7340001.1"/>
    </source>
</evidence>
<dbReference type="AlphaFoldDB" id="A0A9K3PAU3"/>
<organism evidence="2 3">
    <name type="scientific">Nitzschia inconspicua</name>
    <dbReference type="NCBI Taxonomy" id="303405"/>
    <lineage>
        <taxon>Eukaryota</taxon>
        <taxon>Sar</taxon>
        <taxon>Stramenopiles</taxon>
        <taxon>Ochrophyta</taxon>
        <taxon>Bacillariophyta</taxon>
        <taxon>Bacillariophyceae</taxon>
        <taxon>Bacillariophycidae</taxon>
        <taxon>Bacillariales</taxon>
        <taxon>Bacillariaceae</taxon>
        <taxon>Nitzschia</taxon>
    </lineage>
</organism>
<evidence type="ECO:0000256" key="1">
    <source>
        <dbReference type="SAM" id="MobiDB-lite"/>
    </source>
</evidence>
<dbReference type="EMBL" id="JAGRRH010000028">
    <property type="protein sequence ID" value="KAG7340001.1"/>
    <property type="molecule type" value="Genomic_DNA"/>
</dbReference>
<dbReference type="Proteomes" id="UP000693970">
    <property type="component" value="Unassembled WGS sequence"/>
</dbReference>